<dbReference type="GO" id="GO:0140359">
    <property type="term" value="F:ABC-type transporter activity"/>
    <property type="evidence" value="ECO:0007669"/>
    <property type="project" value="InterPro"/>
</dbReference>
<dbReference type="GO" id="GO:0034040">
    <property type="term" value="F:ATPase-coupled lipid transmembrane transporter activity"/>
    <property type="evidence" value="ECO:0007669"/>
    <property type="project" value="TreeGrafter"/>
</dbReference>
<evidence type="ECO:0000256" key="3">
    <source>
        <dbReference type="ARBA" id="ARBA00022741"/>
    </source>
</evidence>
<evidence type="ECO:0000256" key="6">
    <source>
        <dbReference type="ARBA" id="ARBA00023136"/>
    </source>
</evidence>
<keyword evidence="4 10" id="KW-0067">ATP-binding</keyword>
<gene>
    <name evidence="10" type="ORF">FHS65_002139</name>
</gene>
<organism evidence="10 11">
    <name type="scientific">Brevundimonas halotolerans</name>
    <dbReference type="NCBI Taxonomy" id="69670"/>
    <lineage>
        <taxon>Bacteria</taxon>
        <taxon>Pseudomonadati</taxon>
        <taxon>Pseudomonadota</taxon>
        <taxon>Alphaproteobacteria</taxon>
        <taxon>Caulobacterales</taxon>
        <taxon>Caulobacteraceae</taxon>
        <taxon>Brevundimonas</taxon>
    </lineage>
</organism>
<dbReference type="InterPro" id="IPR017871">
    <property type="entry name" value="ABC_transporter-like_CS"/>
</dbReference>
<dbReference type="NCBIfam" id="TIGR01842">
    <property type="entry name" value="type_I_sec_PrtD"/>
    <property type="match status" value="1"/>
</dbReference>
<feature type="transmembrane region" description="Helical" evidence="7">
    <location>
        <begin position="146"/>
        <end position="175"/>
    </location>
</feature>
<protein>
    <submittedName>
        <fullName evidence="10">ATP-binding cassette subfamily C protein</fullName>
    </submittedName>
</protein>
<proteinExistence type="predicted"/>
<dbReference type="InterPro" id="IPR003439">
    <property type="entry name" value="ABC_transporter-like_ATP-bd"/>
</dbReference>
<evidence type="ECO:0000313" key="10">
    <source>
        <dbReference type="EMBL" id="MBB5661378.1"/>
    </source>
</evidence>
<dbReference type="PROSITE" id="PS00211">
    <property type="entry name" value="ABC_TRANSPORTER_1"/>
    <property type="match status" value="1"/>
</dbReference>
<evidence type="ECO:0000256" key="7">
    <source>
        <dbReference type="SAM" id="Phobius"/>
    </source>
</evidence>
<dbReference type="PROSITE" id="PS50893">
    <property type="entry name" value="ABC_TRANSPORTER_2"/>
    <property type="match status" value="1"/>
</dbReference>
<dbReference type="SUPFAM" id="SSF52540">
    <property type="entry name" value="P-loop containing nucleoside triphosphate hydrolases"/>
    <property type="match status" value="1"/>
</dbReference>
<name>A0A7W9A545_9CAUL</name>
<dbReference type="AlphaFoldDB" id="A0A7W9A545"/>
<evidence type="ECO:0000256" key="2">
    <source>
        <dbReference type="ARBA" id="ARBA00022692"/>
    </source>
</evidence>
<keyword evidence="6 7" id="KW-0472">Membrane</keyword>
<dbReference type="SUPFAM" id="SSF90123">
    <property type="entry name" value="ABC transporter transmembrane region"/>
    <property type="match status" value="1"/>
</dbReference>
<dbReference type="InterPro" id="IPR027417">
    <property type="entry name" value="P-loop_NTPase"/>
</dbReference>
<comment type="subcellular location">
    <subcellularLocation>
        <location evidence="1">Cell membrane</location>
        <topology evidence="1">Multi-pass membrane protein</topology>
    </subcellularLocation>
</comment>
<evidence type="ECO:0000313" key="11">
    <source>
        <dbReference type="Proteomes" id="UP000548978"/>
    </source>
</evidence>
<dbReference type="InterPro" id="IPR036640">
    <property type="entry name" value="ABC1_TM_sf"/>
</dbReference>
<dbReference type="Pfam" id="PF00005">
    <property type="entry name" value="ABC_tran"/>
    <property type="match status" value="1"/>
</dbReference>
<feature type="transmembrane region" description="Helical" evidence="7">
    <location>
        <begin position="60"/>
        <end position="80"/>
    </location>
</feature>
<evidence type="ECO:0000259" key="8">
    <source>
        <dbReference type="PROSITE" id="PS50893"/>
    </source>
</evidence>
<reference evidence="10 11" key="1">
    <citation type="submission" date="2020-08" db="EMBL/GenBank/DDBJ databases">
        <title>Genomic Encyclopedia of Type Strains, Phase IV (KMG-IV): sequencing the most valuable type-strain genomes for metagenomic binning, comparative biology and taxonomic classification.</title>
        <authorList>
            <person name="Goeker M."/>
        </authorList>
    </citation>
    <scope>NUCLEOTIDE SEQUENCE [LARGE SCALE GENOMIC DNA]</scope>
    <source>
        <strain evidence="10 11">DSM 24448</strain>
    </source>
</reference>
<dbReference type="InterPro" id="IPR039421">
    <property type="entry name" value="Type_1_exporter"/>
</dbReference>
<dbReference type="PROSITE" id="PS50929">
    <property type="entry name" value="ABC_TM1F"/>
    <property type="match status" value="1"/>
</dbReference>
<comment type="caution">
    <text evidence="10">The sequence shown here is derived from an EMBL/GenBank/DDBJ whole genome shotgun (WGS) entry which is preliminary data.</text>
</comment>
<keyword evidence="5 7" id="KW-1133">Transmembrane helix</keyword>
<evidence type="ECO:0000256" key="5">
    <source>
        <dbReference type="ARBA" id="ARBA00022989"/>
    </source>
</evidence>
<dbReference type="RefSeq" id="WP_123285726.1">
    <property type="nucleotide sequence ID" value="NZ_JACIJB010000010.1"/>
</dbReference>
<evidence type="ECO:0000256" key="4">
    <source>
        <dbReference type="ARBA" id="ARBA00022840"/>
    </source>
</evidence>
<feature type="domain" description="ABC transmembrane type-1" evidence="9">
    <location>
        <begin position="27"/>
        <end position="301"/>
    </location>
</feature>
<dbReference type="GO" id="GO:0016887">
    <property type="term" value="F:ATP hydrolysis activity"/>
    <property type="evidence" value="ECO:0007669"/>
    <property type="project" value="InterPro"/>
</dbReference>
<dbReference type="GO" id="GO:0030256">
    <property type="term" value="C:type I protein secretion system complex"/>
    <property type="evidence" value="ECO:0007669"/>
    <property type="project" value="InterPro"/>
</dbReference>
<dbReference type="OrthoDB" id="9787557at2"/>
<dbReference type="InterPro" id="IPR010128">
    <property type="entry name" value="ATPase_T1SS_PrtD-like"/>
</dbReference>
<keyword evidence="2 7" id="KW-0812">Transmembrane</keyword>
<dbReference type="GO" id="GO:0030253">
    <property type="term" value="P:protein secretion by the type I secretion system"/>
    <property type="evidence" value="ECO:0007669"/>
    <property type="project" value="InterPro"/>
</dbReference>
<feature type="transmembrane region" description="Helical" evidence="7">
    <location>
        <begin position="26"/>
        <end position="48"/>
    </location>
</feature>
<dbReference type="SMART" id="SM00382">
    <property type="entry name" value="AAA"/>
    <property type="match status" value="1"/>
</dbReference>
<dbReference type="InterPro" id="IPR011527">
    <property type="entry name" value="ABC1_TM_dom"/>
</dbReference>
<feature type="domain" description="ABC transporter" evidence="8">
    <location>
        <begin position="333"/>
        <end position="575"/>
    </location>
</feature>
<dbReference type="Proteomes" id="UP000548978">
    <property type="component" value="Unassembled WGS sequence"/>
</dbReference>
<dbReference type="Gene3D" id="1.20.1560.10">
    <property type="entry name" value="ABC transporter type 1, transmembrane domain"/>
    <property type="match status" value="1"/>
</dbReference>
<keyword evidence="11" id="KW-1185">Reference proteome</keyword>
<dbReference type="EMBL" id="JACIJB010000010">
    <property type="protein sequence ID" value="MBB5661378.1"/>
    <property type="molecule type" value="Genomic_DNA"/>
</dbReference>
<dbReference type="PANTHER" id="PTHR24221:SF654">
    <property type="entry name" value="ATP-BINDING CASSETTE SUB-FAMILY B MEMBER 6"/>
    <property type="match status" value="1"/>
</dbReference>
<dbReference type="InterPro" id="IPR003593">
    <property type="entry name" value="AAA+_ATPase"/>
</dbReference>
<evidence type="ECO:0000259" key="9">
    <source>
        <dbReference type="PROSITE" id="PS50929"/>
    </source>
</evidence>
<evidence type="ECO:0000256" key="1">
    <source>
        <dbReference type="ARBA" id="ARBA00004651"/>
    </source>
</evidence>
<dbReference type="PANTHER" id="PTHR24221">
    <property type="entry name" value="ATP-BINDING CASSETTE SUB-FAMILY B"/>
    <property type="match status" value="1"/>
</dbReference>
<sequence length="584" mass="61992">MFNDLIPRKPGTEPLVEAVKACRPHLVWAAVFSALVNLLYLTPTIYMLQVYDRVVPTGGLQTLLLVSAIAVFALATLALLDWLRTRLLVRAGLRLDRLLVGRLLGRVVDLQAQSPGSQVLREFDHVRTAVSGQGVLSLFDAPWTPIYIGCCFLLHPALGALTLVGAIILLILAVLNERDSRPRLNQAMKDSQAAYAAQESMAGQSEVVRALGMRQAGIALQVQQRQVATAQQVEAQFTGGRYTGIIKFLRLMLQSASLGLAALLTVRGHISAGSIIAASVLLTRAVQPIEQMVGAWPTLVQAKASWKALIELFAATGRVDRVTTTLPAPEGRLGLEQVTVRLPGSEVPQLRGITLSLEPGQVLGVIGPSGSGKTTLARVVAGAIPPTSGSVRLDGADYDARAGDTLAEHIGYLPQVPGLFSGSVKDNISRFRSALGTDPEQIDREAIAAAKAAGVHEMILRLPHGYDTVLGHNGAGLSVGQSQRVALARALYRDPVVLVLDEPNANLDQEGEAALTQAIKGATARGASVLMVAHRAGVLGIADRLLMLREGTVQIEGPRDEVMMRLNPGRAKPTVVPPPGAQSA</sequence>
<dbReference type="GO" id="GO:0005886">
    <property type="term" value="C:plasma membrane"/>
    <property type="evidence" value="ECO:0007669"/>
    <property type="project" value="UniProtKB-SubCell"/>
</dbReference>
<keyword evidence="3" id="KW-0547">Nucleotide-binding</keyword>
<dbReference type="Gene3D" id="3.40.50.300">
    <property type="entry name" value="P-loop containing nucleotide triphosphate hydrolases"/>
    <property type="match status" value="1"/>
</dbReference>
<accession>A0A7W9A545</accession>
<dbReference type="Pfam" id="PF00664">
    <property type="entry name" value="ABC_membrane"/>
    <property type="match status" value="1"/>
</dbReference>
<dbReference type="GO" id="GO:0005524">
    <property type="term" value="F:ATP binding"/>
    <property type="evidence" value="ECO:0007669"/>
    <property type="project" value="UniProtKB-KW"/>
</dbReference>